<dbReference type="GO" id="GO:0044820">
    <property type="term" value="P:mitotic telomere tethering at nuclear periphery"/>
    <property type="evidence" value="ECO:0007669"/>
    <property type="project" value="TreeGrafter"/>
</dbReference>
<reference evidence="3 4" key="1">
    <citation type="submission" date="2015-08" db="EMBL/GenBank/DDBJ databases">
        <title>Next Generation Sequencing and Analysis of the Genome of Puccinia sorghi L Schw, the Causal Agent of Maize Common Rust.</title>
        <authorList>
            <person name="Rochi L."/>
            <person name="Burguener G."/>
            <person name="Darino M."/>
            <person name="Turjanski A."/>
            <person name="Kreff E."/>
            <person name="Dieguez M.J."/>
            <person name="Sacco F."/>
        </authorList>
    </citation>
    <scope>NUCLEOTIDE SEQUENCE [LARGE SCALE GENOMIC DNA]</scope>
    <source>
        <strain evidence="3 4">RO10H11247</strain>
    </source>
</reference>
<dbReference type="EMBL" id="LAVV01006603">
    <property type="protein sequence ID" value="KNZ59176.1"/>
    <property type="molecule type" value="Genomic_DNA"/>
</dbReference>
<feature type="compositionally biased region" description="Polar residues" evidence="1">
    <location>
        <begin position="294"/>
        <end position="315"/>
    </location>
</feature>
<dbReference type="GO" id="GO:0003677">
    <property type="term" value="F:DNA binding"/>
    <property type="evidence" value="ECO:0007669"/>
    <property type="project" value="InterPro"/>
</dbReference>
<feature type="region of interest" description="Disordered" evidence="1">
    <location>
        <begin position="289"/>
        <end position="363"/>
    </location>
</feature>
<protein>
    <recommendedName>
        <fullName evidence="2">HTH APSES-type domain-containing protein</fullName>
    </recommendedName>
</protein>
<dbReference type="PANTHER" id="PTHR38044">
    <property type="entry name" value="BOUQUET FORMATION PROTEIN 4"/>
    <property type="match status" value="1"/>
</dbReference>
<feature type="compositionally biased region" description="Polar residues" evidence="1">
    <location>
        <begin position="380"/>
        <end position="391"/>
    </location>
</feature>
<dbReference type="InterPro" id="IPR003163">
    <property type="entry name" value="Tscrpt_reg_HTH_APSES-type"/>
</dbReference>
<feature type="region of interest" description="Disordered" evidence="1">
    <location>
        <begin position="372"/>
        <end position="391"/>
    </location>
</feature>
<feature type="region of interest" description="Disordered" evidence="1">
    <location>
        <begin position="149"/>
        <end position="277"/>
    </location>
</feature>
<feature type="compositionally biased region" description="Acidic residues" evidence="1">
    <location>
        <begin position="333"/>
        <end position="352"/>
    </location>
</feature>
<dbReference type="AlphaFoldDB" id="A0A0L6VEG5"/>
<dbReference type="InterPro" id="IPR036887">
    <property type="entry name" value="HTH_APSES_sf"/>
</dbReference>
<keyword evidence="4" id="KW-1185">Reference proteome</keyword>
<comment type="caution">
    <text evidence="3">The sequence shown here is derived from an EMBL/GenBank/DDBJ whole genome shotgun (WGS) entry which is preliminary data.</text>
</comment>
<name>A0A0L6VEG5_9BASI</name>
<organism evidence="3 4">
    <name type="scientific">Puccinia sorghi</name>
    <dbReference type="NCBI Taxonomy" id="27349"/>
    <lineage>
        <taxon>Eukaryota</taxon>
        <taxon>Fungi</taxon>
        <taxon>Dikarya</taxon>
        <taxon>Basidiomycota</taxon>
        <taxon>Pucciniomycotina</taxon>
        <taxon>Pucciniomycetes</taxon>
        <taxon>Pucciniales</taxon>
        <taxon>Pucciniaceae</taxon>
        <taxon>Puccinia</taxon>
    </lineage>
</organism>
<feature type="compositionally biased region" description="Low complexity" evidence="1">
    <location>
        <begin position="198"/>
        <end position="218"/>
    </location>
</feature>
<dbReference type="PANTHER" id="PTHR38044:SF1">
    <property type="entry name" value="BOUQUET FORMATION PROTEIN 4"/>
    <property type="match status" value="1"/>
</dbReference>
<feature type="compositionally biased region" description="Polar residues" evidence="1">
    <location>
        <begin position="238"/>
        <end position="254"/>
    </location>
</feature>
<evidence type="ECO:0000259" key="2">
    <source>
        <dbReference type="PROSITE" id="PS51299"/>
    </source>
</evidence>
<accession>A0A0L6VEG5</accession>
<proteinExistence type="predicted"/>
<gene>
    <name evidence="3" type="ORF">VP01_178g5</name>
</gene>
<evidence type="ECO:0000313" key="4">
    <source>
        <dbReference type="Proteomes" id="UP000037035"/>
    </source>
</evidence>
<evidence type="ECO:0000313" key="3">
    <source>
        <dbReference type="EMBL" id="KNZ59176.1"/>
    </source>
</evidence>
<feature type="compositionally biased region" description="Polar residues" evidence="1">
    <location>
        <begin position="151"/>
        <end position="161"/>
    </location>
</feature>
<feature type="domain" description="HTH APSES-type" evidence="2">
    <location>
        <begin position="43"/>
        <end position="159"/>
    </location>
</feature>
<feature type="compositionally biased region" description="Basic and acidic residues" evidence="1">
    <location>
        <begin position="318"/>
        <end position="331"/>
    </location>
</feature>
<dbReference type="OrthoDB" id="1935484at2759"/>
<dbReference type="Proteomes" id="UP000037035">
    <property type="component" value="Unassembled WGS sequence"/>
</dbReference>
<dbReference type="PROSITE" id="PS51299">
    <property type="entry name" value="HTH_APSES"/>
    <property type="match status" value="1"/>
</dbReference>
<sequence length="435" mass="46823">MSQKSIYKSHNPPELPSGKFNQILLNYQGKLRSVRTQDIKLGPLQQSIITIARIKMPAPDKISSHLIKRFDTNAISASSFFRSAFPHASDEEETTQMTYLHQIYDTHSAGAMDLGLDHRLTGVWVPLENAAELAEVYGISRFAAPLIAFPNPNTSPASPTATKKAGENDSSNVQTPKPKQADPTHATRSSKRSRAGPLSFGNTSPSSFSLSSISKPSNDINKSNASEPAPPNTDKPASPTNLAPSRAQKNSPSKTRAGDDPPSTAGQQLIGSDEVANQAKQEALKLVSELKSAQAVTQPSTERSTNSVESESQKTSPKKGEQSLDRKRSVDEVLSEEAVEEEEAEAAEEVDQPEAAGRRSFLPKLLWRRSHANSKKIKRQQSAGSSSKSFVQLPATSAQPLVDPLLSPLNPNKRNLAIAGIVIAGAAASIAPYFF</sequence>
<dbReference type="Gene3D" id="3.10.260.10">
    <property type="entry name" value="Transcription regulator HTH, APSES-type DNA-binding domain"/>
    <property type="match status" value="1"/>
</dbReference>
<feature type="compositionally biased region" description="Polar residues" evidence="1">
    <location>
        <begin position="168"/>
        <end position="177"/>
    </location>
</feature>
<dbReference type="STRING" id="27349.A0A0L6VEG5"/>
<dbReference type="SUPFAM" id="SSF54616">
    <property type="entry name" value="DNA-binding domain of Mlu1-box binding protein MBP1"/>
    <property type="match status" value="1"/>
</dbReference>
<dbReference type="GO" id="GO:1990862">
    <property type="term" value="C:nuclear membrane complex Bqt3-Bqt4"/>
    <property type="evidence" value="ECO:0007669"/>
    <property type="project" value="InterPro"/>
</dbReference>
<dbReference type="VEuPathDB" id="FungiDB:VP01_178g5"/>
<dbReference type="GO" id="GO:0070197">
    <property type="term" value="P:meiotic attachment of telomere to nuclear envelope"/>
    <property type="evidence" value="ECO:0007669"/>
    <property type="project" value="InterPro"/>
</dbReference>
<dbReference type="InterPro" id="IPR037548">
    <property type="entry name" value="Bqt4"/>
</dbReference>
<evidence type="ECO:0000256" key="1">
    <source>
        <dbReference type="SAM" id="MobiDB-lite"/>
    </source>
</evidence>